<evidence type="ECO:0000313" key="2">
    <source>
        <dbReference type="EMBL" id="KAK1634095.1"/>
    </source>
</evidence>
<dbReference type="GeneID" id="85480974"/>
<dbReference type="AlphaFoldDB" id="A0AAI9ZLY5"/>
<evidence type="ECO:0000256" key="1">
    <source>
        <dbReference type="SAM" id="MobiDB-lite"/>
    </source>
</evidence>
<proteinExistence type="predicted"/>
<protein>
    <submittedName>
        <fullName evidence="2">Uncharacterized protein</fullName>
    </submittedName>
</protein>
<dbReference type="Proteomes" id="UP001243989">
    <property type="component" value="Unassembled WGS sequence"/>
</dbReference>
<accession>A0AAI9ZLY5</accession>
<dbReference type="EMBL" id="JAHMHQ010000016">
    <property type="protein sequence ID" value="KAK1634095.1"/>
    <property type="molecule type" value="Genomic_DNA"/>
</dbReference>
<feature type="region of interest" description="Disordered" evidence="1">
    <location>
        <begin position="63"/>
        <end position="86"/>
    </location>
</feature>
<evidence type="ECO:0000313" key="3">
    <source>
        <dbReference type="Proteomes" id="UP001243989"/>
    </source>
</evidence>
<keyword evidence="3" id="KW-1185">Reference proteome</keyword>
<name>A0AAI9ZLY5_9PEZI</name>
<organism evidence="2 3">
    <name type="scientific">Colletotrichum phormii</name>
    <dbReference type="NCBI Taxonomy" id="359342"/>
    <lineage>
        <taxon>Eukaryota</taxon>
        <taxon>Fungi</taxon>
        <taxon>Dikarya</taxon>
        <taxon>Ascomycota</taxon>
        <taxon>Pezizomycotina</taxon>
        <taxon>Sordariomycetes</taxon>
        <taxon>Hypocreomycetidae</taxon>
        <taxon>Glomerellales</taxon>
        <taxon>Glomerellaceae</taxon>
        <taxon>Colletotrichum</taxon>
        <taxon>Colletotrichum acutatum species complex</taxon>
    </lineage>
</organism>
<comment type="caution">
    <text evidence="2">The sequence shown here is derived from an EMBL/GenBank/DDBJ whole genome shotgun (WGS) entry which is preliminary data.</text>
</comment>
<gene>
    <name evidence="2" type="ORF">BDP81DRAFT_65525</name>
</gene>
<reference evidence="2" key="1">
    <citation type="submission" date="2021-06" db="EMBL/GenBank/DDBJ databases">
        <title>Comparative genomics, transcriptomics and evolutionary studies reveal genomic signatures of adaptation to plant cell wall in hemibiotrophic fungi.</title>
        <authorList>
            <consortium name="DOE Joint Genome Institute"/>
            <person name="Baroncelli R."/>
            <person name="Diaz J.F."/>
            <person name="Benocci T."/>
            <person name="Peng M."/>
            <person name="Battaglia E."/>
            <person name="Haridas S."/>
            <person name="Andreopoulos W."/>
            <person name="Labutti K."/>
            <person name="Pangilinan J."/>
            <person name="Floch G.L."/>
            <person name="Makela M.R."/>
            <person name="Henrissat B."/>
            <person name="Grigoriev I.V."/>
            <person name="Crouch J.A."/>
            <person name="De Vries R.P."/>
            <person name="Sukno S.A."/>
            <person name="Thon M.R."/>
        </authorList>
    </citation>
    <scope>NUCLEOTIDE SEQUENCE</scope>
    <source>
        <strain evidence="2">CBS 102054</strain>
    </source>
</reference>
<dbReference type="RefSeq" id="XP_060442702.1">
    <property type="nucleotide sequence ID" value="XM_060596112.1"/>
</dbReference>
<sequence length="192" mass="21672">MHRFIHRSLDCMCNTHKTRVPKKGQKEANQNSQTPKAIFSKRISIPSRLLLPRIRGGGIPPVQRPASSLLPCLPPTPSKRRLQDKQTPPPLLLLTKEFPPIPLLVSRDLVLVDAGTSATSTSIRKSGEYRVEFSLGTEGAQPRREQKLEKELAFFFVWRDIDNRSWHGRNSDLVMASNYCRDPMMESTTGGL</sequence>